<evidence type="ECO:0000313" key="2">
    <source>
        <dbReference type="Proteomes" id="UP000037151"/>
    </source>
</evidence>
<dbReference type="EMBL" id="JPPY01000214">
    <property type="protein sequence ID" value="KND25991.1"/>
    <property type="molecule type" value="Genomic_DNA"/>
</dbReference>
<comment type="caution">
    <text evidence="1">The sequence shown here is derived from an EMBL/GenBank/DDBJ whole genome shotgun (WGS) entry which is preliminary data.</text>
</comment>
<dbReference type="PATRIC" id="fig|42234.21.peg.7765"/>
<dbReference type="AlphaFoldDB" id="A0A0L0JJV5"/>
<gene>
    <name evidence="1" type="ORF">IQ63_37730</name>
</gene>
<dbReference type="OrthoDB" id="4125043at2"/>
<dbReference type="Proteomes" id="UP000037151">
    <property type="component" value="Unassembled WGS sequence"/>
</dbReference>
<evidence type="ECO:0000313" key="1">
    <source>
        <dbReference type="EMBL" id="KND25991.1"/>
    </source>
</evidence>
<accession>A0A0L0JJV5</accession>
<dbReference type="RefSeq" id="WP_050374637.1">
    <property type="nucleotide sequence ID" value="NZ_KQ257834.1"/>
</dbReference>
<proteinExistence type="predicted"/>
<name>A0A0L0JJV5_9ACTN</name>
<organism evidence="1 2">
    <name type="scientific">Streptomyces acidiscabies</name>
    <dbReference type="NCBI Taxonomy" id="42234"/>
    <lineage>
        <taxon>Bacteria</taxon>
        <taxon>Bacillati</taxon>
        <taxon>Actinomycetota</taxon>
        <taxon>Actinomycetes</taxon>
        <taxon>Kitasatosporales</taxon>
        <taxon>Streptomycetaceae</taxon>
        <taxon>Streptomyces</taxon>
    </lineage>
</organism>
<protein>
    <recommendedName>
        <fullName evidence="3">N-acetyltransferase domain-containing protein</fullName>
    </recommendedName>
</protein>
<reference evidence="2" key="1">
    <citation type="submission" date="2014-07" db="EMBL/GenBank/DDBJ databases">
        <title>Genome sequencing of plant-pathogenic Streptomyces species.</title>
        <authorList>
            <person name="Harrison J."/>
            <person name="Sapp M."/>
            <person name="Thwaites R."/>
            <person name="Studholme D.J."/>
        </authorList>
    </citation>
    <scope>NUCLEOTIDE SEQUENCE [LARGE SCALE GENOMIC DNA]</scope>
    <source>
        <strain evidence="2">NCPPB 4445</strain>
    </source>
</reference>
<sequence length="262" mass="27965">MNTDENLGEILAEVTAGPYTDPVTGERHILVPDAGERVLKDAALLDAVCAALHREHPGAESTLLRTPPGVEPGAPWRRHLTYVRHTGELPPVPDGPEVSLADGDTDGELVRLWLAQAFTAAGTDMRRPVPEDVALAEAAGLYALPGRVSLLARHEGRTVGHATLLTEQEDETTGEAFVELVDILVDGAPDDRLATAALTRAAAAHAHALGRPLIGNVVHAAPSGPQEAGKDTWRIVTRLLETGWTLDHAYWWAPAPRPEAQP</sequence>
<evidence type="ECO:0008006" key="3">
    <source>
        <dbReference type="Google" id="ProtNLM"/>
    </source>
</evidence>